<dbReference type="NCBIfam" id="NF005878">
    <property type="entry name" value="PRK07825.1"/>
    <property type="match status" value="1"/>
</dbReference>
<dbReference type="PANTHER" id="PTHR24322">
    <property type="entry name" value="PKSB"/>
    <property type="match status" value="1"/>
</dbReference>
<protein>
    <submittedName>
        <fullName evidence="4">SDR family NAD(P)-dependent oxidoreductase</fullName>
    </submittedName>
</protein>
<keyword evidence="2" id="KW-0560">Oxidoreductase</keyword>
<gene>
    <name evidence="4" type="ORF">JGU71_04865</name>
</gene>
<evidence type="ECO:0000313" key="5">
    <source>
        <dbReference type="Proteomes" id="UP000655868"/>
    </source>
</evidence>
<dbReference type="PANTHER" id="PTHR24322:SF736">
    <property type="entry name" value="RETINOL DEHYDROGENASE 10"/>
    <property type="match status" value="1"/>
</dbReference>
<dbReference type="InterPro" id="IPR020904">
    <property type="entry name" value="Sc_DH/Rdtase_CS"/>
</dbReference>
<dbReference type="PRINTS" id="PR00081">
    <property type="entry name" value="GDHRDH"/>
</dbReference>
<keyword evidence="5" id="KW-1185">Reference proteome</keyword>
<dbReference type="CDD" id="cd05233">
    <property type="entry name" value="SDR_c"/>
    <property type="match status" value="1"/>
</dbReference>
<evidence type="ECO:0000256" key="2">
    <source>
        <dbReference type="ARBA" id="ARBA00023002"/>
    </source>
</evidence>
<proteinExistence type="inferred from homology"/>
<dbReference type="Pfam" id="PF00106">
    <property type="entry name" value="adh_short"/>
    <property type="match status" value="1"/>
</dbReference>
<evidence type="ECO:0000256" key="1">
    <source>
        <dbReference type="ARBA" id="ARBA00006484"/>
    </source>
</evidence>
<organism evidence="4 5">
    <name type="scientific">Antrihabitans stalagmiti</name>
    <dbReference type="NCBI Taxonomy" id="2799499"/>
    <lineage>
        <taxon>Bacteria</taxon>
        <taxon>Bacillati</taxon>
        <taxon>Actinomycetota</taxon>
        <taxon>Actinomycetes</taxon>
        <taxon>Mycobacteriales</taxon>
        <taxon>Nocardiaceae</taxon>
        <taxon>Antrihabitans</taxon>
    </lineage>
</organism>
<dbReference type="PROSITE" id="PS00061">
    <property type="entry name" value="ADH_SHORT"/>
    <property type="match status" value="1"/>
</dbReference>
<dbReference type="SUPFAM" id="SSF51735">
    <property type="entry name" value="NAD(P)-binding Rossmann-fold domains"/>
    <property type="match status" value="1"/>
</dbReference>
<sequence>MTSVSIERLSIAITGGARGIGREIAAAFAARGAHVAIGDIDADAVAATAAELGRGVVAFPLDVTDAAGFAKFLDEAAATFGTVDVLVNNAGIMPIGSFVDEADSLTTRTVDIDIRGVLTGTKLAGRTFVERGSGHVVNIASIMGTMASPNAATYCAAKFAVVGLGQALRQEWRGTGAHITTICPGFVRTELISGMTANAVMQKVGMVDPQAVADAVIDAVASGRSGETFVPKPVGFISKGTAPLPAGLRDALFRLSGGEKVTQTIDKSARQAYQQRAAGDSEGISR</sequence>
<evidence type="ECO:0000256" key="3">
    <source>
        <dbReference type="RuleBase" id="RU000363"/>
    </source>
</evidence>
<evidence type="ECO:0000313" key="4">
    <source>
        <dbReference type="EMBL" id="MBJ8338209.1"/>
    </source>
</evidence>
<dbReference type="RefSeq" id="WP_199702935.1">
    <property type="nucleotide sequence ID" value="NZ_JAEMNV010000002.1"/>
</dbReference>
<dbReference type="AlphaFoldDB" id="A0A934NN24"/>
<comment type="caution">
    <text evidence="4">The sequence shown here is derived from an EMBL/GenBank/DDBJ whole genome shotgun (WGS) entry which is preliminary data.</text>
</comment>
<dbReference type="Gene3D" id="3.40.50.720">
    <property type="entry name" value="NAD(P)-binding Rossmann-like Domain"/>
    <property type="match status" value="1"/>
</dbReference>
<comment type="similarity">
    <text evidence="1 3">Belongs to the short-chain dehydrogenases/reductases (SDR) family.</text>
</comment>
<dbReference type="InterPro" id="IPR036291">
    <property type="entry name" value="NAD(P)-bd_dom_sf"/>
</dbReference>
<dbReference type="GO" id="GO:0016616">
    <property type="term" value="F:oxidoreductase activity, acting on the CH-OH group of donors, NAD or NADP as acceptor"/>
    <property type="evidence" value="ECO:0007669"/>
    <property type="project" value="TreeGrafter"/>
</dbReference>
<reference evidence="4" key="1">
    <citation type="submission" date="2020-12" db="EMBL/GenBank/DDBJ databases">
        <title>Antrihabitans popcorni sp. nov. and Antrihabitans auranticaus sp. nov., isolated from a larva cave.</title>
        <authorList>
            <person name="Lee S.D."/>
            <person name="Kim I.S."/>
        </authorList>
    </citation>
    <scope>NUCLEOTIDE SEQUENCE</scope>
    <source>
        <strain evidence="4">YC3-6</strain>
    </source>
</reference>
<dbReference type="Proteomes" id="UP000655868">
    <property type="component" value="Unassembled WGS sequence"/>
</dbReference>
<dbReference type="PRINTS" id="PR00080">
    <property type="entry name" value="SDRFAMILY"/>
</dbReference>
<dbReference type="EMBL" id="JAEMNV010000002">
    <property type="protein sequence ID" value="MBJ8338209.1"/>
    <property type="molecule type" value="Genomic_DNA"/>
</dbReference>
<dbReference type="InterPro" id="IPR002347">
    <property type="entry name" value="SDR_fam"/>
</dbReference>
<accession>A0A934NN24</accession>
<name>A0A934NN24_9NOCA</name>